<comment type="caution">
    <text evidence="1">The sequence shown here is derived from an EMBL/GenBank/DDBJ whole genome shotgun (WGS) entry which is preliminary data.</text>
</comment>
<dbReference type="AlphaFoldDB" id="A0A9Q0KVT3"/>
<sequence>MPMSAMAVEVDGYTVSRSGGIVIISVLRPSSLPNFSSPKLVYCSSIQNPDTLREEFKLNVSTKIPMGNANYDQRRGLGLIAVNPRQDSQSILDQRVLQLRMGMGEDEQRGLSFGAGSFNLVESDRRRLILVRHLIGNKRVQCDGQSGHRWTRK</sequence>
<accession>A0A9Q0KVT3</accession>
<name>A0A9Q0KVT3_9MAGN</name>
<evidence type="ECO:0000313" key="2">
    <source>
        <dbReference type="Proteomes" id="UP001141806"/>
    </source>
</evidence>
<organism evidence="1 2">
    <name type="scientific">Protea cynaroides</name>
    <dbReference type="NCBI Taxonomy" id="273540"/>
    <lineage>
        <taxon>Eukaryota</taxon>
        <taxon>Viridiplantae</taxon>
        <taxon>Streptophyta</taxon>
        <taxon>Embryophyta</taxon>
        <taxon>Tracheophyta</taxon>
        <taxon>Spermatophyta</taxon>
        <taxon>Magnoliopsida</taxon>
        <taxon>Proteales</taxon>
        <taxon>Proteaceae</taxon>
        <taxon>Protea</taxon>
    </lineage>
</organism>
<keyword evidence="2" id="KW-1185">Reference proteome</keyword>
<gene>
    <name evidence="1" type="ORF">NE237_002287</name>
</gene>
<protein>
    <submittedName>
        <fullName evidence="1">Uncharacterized protein</fullName>
    </submittedName>
</protein>
<reference evidence="1" key="1">
    <citation type="journal article" date="2023" name="Plant J.">
        <title>The genome of the king protea, Protea cynaroides.</title>
        <authorList>
            <person name="Chang J."/>
            <person name="Duong T.A."/>
            <person name="Schoeman C."/>
            <person name="Ma X."/>
            <person name="Roodt D."/>
            <person name="Barker N."/>
            <person name="Li Z."/>
            <person name="Van de Peer Y."/>
            <person name="Mizrachi E."/>
        </authorList>
    </citation>
    <scope>NUCLEOTIDE SEQUENCE</scope>
    <source>
        <tissue evidence="1">Young leaves</tissue>
    </source>
</reference>
<dbReference type="EMBL" id="JAMYWD010000003">
    <property type="protein sequence ID" value="KAJ4977181.1"/>
    <property type="molecule type" value="Genomic_DNA"/>
</dbReference>
<proteinExistence type="predicted"/>
<dbReference type="Proteomes" id="UP001141806">
    <property type="component" value="Unassembled WGS sequence"/>
</dbReference>
<evidence type="ECO:0000313" key="1">
    <source>
        <dbReference type="EMBL" id="KAJ4977181.1"/>
    </source>
</evidence>